<evidence type="ECO:0000256" key="1">
    <source>
        <dbReference type="SAM" id="MobiDB-lite"/>
    </source>
</evidence>
<feature type="compositionally biased region" description="Basic and acidic residues" evidence="1">
    <location>
        <begin position="212"/>
        <end position="225"/>
    </location>
</feature>
<organism evidence="2 3">
    <name type="scientific">Tanacetum coccineum</name>
    <dbReference type="NCBI Taxonomy" id="301880"/>
    <lineage>
        <taxon>Eukaryota</taxon>
        <taxon>Viridiplantae</taxon>
        <taxon>Streptophyta</taxon>
        <taxon>Embryophyta</taxon>
        <taxon>Tracheophyta</taxon>
        <taxon>Spermatophyta</taxon>
        <taxon>Magnoliopsida</taxon>
        <taxon>eudicotyledons</taxon>
        <taxon>Gunneridae</taxon>
        <taxon>Pentapetalae</taxon>
        <taxon>asterids</taxon>
        <taxon>campanulids</taxon>
        <taxon>Asterales</taxon>
        <taxon>Asteraceae</taxon>
        <taxon>Asteroideae</taxon>
        <taxon>Anthemideae</taxon>
        <taxon>Anthemidinae</taxon>
        <taxon>Tanacetum</taxon>
    </lineage>
</organism>
<keyword evidence="3" id="KW-1185">Reference proteome</keyword>
<dbReference type="Proteomes" id="UP001151760">
    <property type="component" value="Unassembled WGS sequence"/>
</dbReference>
<feature type="compositionally biased region" description="Basic and acidic residues" evidence="1">
    <location>
        <begin position="48"/>
        <end position="58"/>
    </location>
</feature>
<sequence length="337" mass="36516">MSTLVFVDPKISTQADGAQSSRVPVPLPEDPYEAIRQAYLDGTDIESEPTKDPVETETLKSPLTVAPPTSLPKSTPPTLVPILRRTARMVVRVPLAMSSCLSVNMAEVAAMSESAFCKRFRSSYESSPSLSLPYLPSHKHYQGTSELVEDNEEDDDEEDEEIDESLDSDSVSEDAEDEGPTSEDEDPAIGDEGLAVGDEGPGVGVEICGSDDESRGLDDEGHSVESDGLGLGEEEEAVHEGQQQAVLVVGTVVSPLLGLGYRALRHRELALEEDHVYSTFEVGQGRLIRNHAVRLEELLSALFERSLKHEQESVAVTFGALWRPVLALESWAGQTDA</sequence>
<evidence type="ECO:0000313" key="2">
    <source>
        <dbReference type="EMBL" id="GJU07354.1"/>
    </source>
</evidence>
<feature type="compositionally biased region" description="Acidic residues" evidence="1">
    <location>
        <begin position="147"/>
        <end position="189"/>
    </location>
</feature>
<comment type="caution">
    <text evidence="2">The sequence shown here is derived from an EMBL/GenBank/DDBJ whole genome shotgun (WGS) entry which is preliminary data.</text>
</comment>
<gene>
    <name evidence="2" type="ORF">Tco_1123784</name>
</gene>
<reference evidence="2" key="1">
    <citation type="journal article" date="2022" name="Int. J. Mol. Sci.">
        <title>Draft Genome of Tanacetum Coccineum: Genomic Comparison of Closely Related Tanacetum-Family Plants.</title>
        <authorList>
            <person name="Yamashiro T."/>
            <person name="Shiraishi A."/>
            <person name="Nakayama K."/>
            <person name="Satake H."/>
        </authorList>
    </citation>
    <scope>NUCLEOTIDE SEQUENCE</scope>
</reference>
<feature type="region of interest" description="Disordered" evidence="1">
    <location>
        <begin position="145"/>
        <end position="232"/>
    </location>
</feature>
<proteinExistence type="predicted"/>
<accession>A0ABQ5J4M3</accession>
<evidence type="ECO:0000313" key="3">
    <source>
        <dbReference type="Proteomes" id="UP001151760"/>
    </source>
</evidence>
<feature type="region of interest" description="Disordered" evidence="1">
    <location>
        <begin position="43"/>
        <end position="77"/>
    </location>
</feature>
<reference evidence="2" key="2">
    <citation type="submission" date="2022-01" db="EMBL/GenBank/DDBJ databases">
        <authorList>
            <person name="Yamashiro T."/>
            <person name="Shiraishi A."/>
            <person name="Satake H."/>
            <person name="Nakayama K."/>
        </authorList>
    </citation>
    <scope>NUCLEOTIDE SEQUENCE</scope>
</reference>
<dbReference type="EMBL" id="BQNB010021530">
    <property type="protein sequence ID" value="GJU07354.1"/>
    <property type="molecule type" value="Genomic_DNA"/>
</dbReference>
<protein>
    <submittedName>
        <fullName evidence="2">Uncharacterized protein</fullName>
    </submittedName>
</protein>
<name>A0ABQ5J4M3_9ASTR</name>